<organism evidence="1 2">
    <name type="scientific">Gigaspora margarita</name>
    <dbReference type="NCBI Taxonomy" id="4874"/>
    <lineage>
        <taxon>Eukaryota</taxon>
        <taxon>Fungi</taxon>
        <taxon>Fungi incertae sedis</taxon>
        <taxon>Mucoromycota</taxon>
        <taxon>Glomeromycotina</taxon>
        <taxon>Glomeromycetes</taxon>
        <taxon>Diversisporales</taxon>
        <taxon>Gigasporaceae</taxon>
        <taxon>Gigaspora</taxon>
    </lineage>
</organism>
<keyword evidence="2" id="KW-1185">Reference proteome</keyword>
<accession>A0A8H3XEW0</accession>
<dbReference type="AlphaFoldDB" id="A0A8H3XEW0"/>
<protein>
    <submittedName>
        <fullName evidence="1">Crinkler family protein</fullName>
    </submittedName>
</protein>
<evidence type="ECO:0000313" key="2">
    <source>
        <dbReference type="Proteomes" id="UP000439903"/>
    </source>
</evidence>
<sequence>MLTWKDIFVYLNSHNFNLSIDECHALLKVKDLSAGQLKICENIYLNVNTLFDPFNMSDQYLVKSGILVVDDRALHFSAPFIMRSFFQQYYRSHNSTKTTSLSLYHFIVKIFTAIYNAHSGRILRETLEFRIDRNLLEQI</sequence>
<dbReference type="OrthoDB" id="2364732at2759"/>
<proteinExistence type="predicted"/>
<dbReference type="EMBL" id="WTPW01001205">
    <property type="protein sequence ID" value="KAF0449693.1"/>
    <property type="molecule type" value="Genomic_DNA"/>
</dbReference>
<comment type="caution">
    <text evidence="1">The sequence shown here is derived from an EMBL/GenBank/DDBJ whole genome shotgun (WGS) entry which is preliminary data.</text>
</comment>
<gene>
    <name evidence="1" type="ORF">F8M41_002410</name>
</gene>
<dbReference type="Proteomes" id="UP000439903">
    <property type="component" value="Unassembled WGS sequence"/>
</dbReference>
<evidence type="ECO:0000313" key="1">
    <source>
        <dbReference type="EMBL" id="KAF0449693.1"/>
    </source>
</evidence>
<name>A0A8H3XEW0_GIGMA</name>
<reference evidence="1 2" key="1">
    <citation type="journal article" date="2019" name="Environ. Microbiol.">
        <title>At the nexus of three kingdoms: the genome of the mycorrhizal fungus Gigaspora margarita provides insights into plant, endobacterial and fungal interactions.</title>
        <authorList>
            <person name="Venice F."/>
            <person name="Ghignone S."/>
            <person name="Salvioli di Fossalunga A."/>
            <person name="Amselem J."/>
            <person name="Novero M."/>
            <person name="Xianan X."/>
            <person name="Sedzielewska Toro K."/>
            <person name="Morin E."/>
            <person name="Lipzen A."/>
            <person name="Grigoriev I.V."/>
            <person name="Henrissat B."/>
            <person name="Martin F.M."/>
            <person name="Bonfante P."/>
        </authorList>
    </citation>
    <scope>NUCLEOTIDE SEQUENCE [LARGE SCALE GENOMIC DNA]</scope>
    <source>
        <strain evidence="1 2">BEG34</strain>
    </source>
</reference>